<name>Q2XNV9_ASPOF</name>
<reference evidence="2" key="1">
    <citation type="submission" date="2006-04" db="EMBL/GenBank/DDBJ databases">
        <title>Comparative Sequence and Genetic Analyses of the Asparagus, Onion, and Rice Genomes Reveal Similar Structures, But No Microsynteny.</title>
        <authorList>
            <person name="Jernej J."/>
            <person name="Suzuki G."/>
            <person name="McCallum J."/>
            <person name="Cheung F."/>
            <person name="Arbogast T."/>
            <person name="Tallon L.J."/>
            <person name="Smith S."/>
            <person name="Utterback T."/>
            <person name="Havey M.J."/>
            <person name="Town C.D."/>
        </authorList>
    </citation>
    <scope>NUCLEOTIDE SEQUENCE</scope>
</reference>
<feature type="region of interest" description="Disordered" evidence="1">
    <location>
        <begin position="49"/>
        <end position="92"/>
    </location>
</feature>
<dbReference type="AlphaFoldDB" id="Q2XNV9"/>
<feature type="compositionally biased region" description="Basic and acidic residues" evidence="1">
    <location>
        <begin position="206"/>
        <end position="215"/>
    </location>
</feature>
<protein>
    <submittedName>
        <fullName evidence="2">Uncharacterized protein</fullName>
    </submittedName>
</protein>
<feature type="region of interest" description="Disordered" evidence="1">
    <location>
        <begin position="199"/>
        <end position="221"/>
    </location>
</feature>
<evidence type="ECO:0000256" key="1">
    <source>
        <dbReference type="SAM" id="MobiDB-lite"/>
    </source>
</evidence>
<dbReference type="EMBL" id="AC183409">
    <property type="protein sequence ID" value="ABB55313.1"/>
    <property type="molecule type" value="Genomic_DNA"/>
</dbReference>
<proteinExistence type="predicted"/>
<gene>
    <name evidence="2" type="ORF">12.t00024</name>
</gene>
<evidence type="ECO:0000313" key="2">
    <source>
        <dbReference type="EMBL" id="ABB55313.1"/>
    </source>
</evidence>
<accession>Q2XNV9</accession>
<feature type="compositionally biased region" description="Acidic residues" evidence="1">
    <location>
        <begin position="58"/>
        <end position="69"/>
    </location>
</feature>
<sequence>MAKIIEDALAKQKENFKFKLKMAMMRMKEEHDQQIRAMSNQLGESNRHNIANQAGSDSDVDEHLDEDNPPADQNARGGPTEDNNARGGPCRRLKLSTRARTKLEAMKGRVKKIRQTNSCAPVNECTSNHLVRASQRAHVNQPARIDQHAVYRFQGFLTDLRPSPNVVRLLLTEDRAKSLDEVLLDWRVKEHEISAKDSEIPANFSTKEKPFEGSEARTSIP</sequence>
<organism evidence="2">
    <name type="scientific">Asparagus officinalis</name>
    <name type="common">Garden asparagus</name>
    <dbReference type="NCBI Taxonomy" id="4686"/>
    <lineage>
        <taxon>Eukaryota</taxon>
        <taxon>Viridiplantae</taxon>
        <taxon>Streptophyta</taxon>
        <taxon>Embryophyta</taxon>
        <taxon>Tracheophyta</taxon>
        <taxon>Spermatophyta</taxon>
        <taxon>Magnoliopsida</taxon>
        <taxon>Liliopsida</taxon>
        <taxon>Asparagales</taxon>
        <taxon>Asparagaceae</taxon>
        <taxon>Asparagoideae</taxon>
        <taxon>Asparagus</taxon>
    </lineage>
</organism>